<organism evidence="2 3">
    <name type="scientific">Rhizoctonia solani</name>
    <dbReference type="NCBI Taxonomy" id="456999"/>
    <lineage>
        <taxon>Eukaryota</taxon>
        <taxon>Fungi</taxon>
        <taxon>Dikarya</taxon>
        <taxon>Basidiomycota</taxon>
        <taxon>Agaricomycotina</taxon>
        <taxon>Agaricomycetes</taxon>
        <taxon>Cantharellales</taxon>
        <taxon>Ceratobasidiaceae</taxon>
        <taxon>Rhizoctonia</taxon>
    </lineage>
</organism>
<feature type="region of interest" description="Disordered" evidence="1">
    <location>
        <begin position="55"/>
        <end position="100"/>
    </location>
</feature>
<reference evidence="2" key="1">
    <citation type="submission" date="2020-09" db="EMBL/GenBank/DDBJ databases">
        <title>Comparative genome analyses of four rice-infecting Rhizoctonia solani isolates reveal extensive enrichment of homogalacturonan modification genes.</title>
        <authorList>
            <person name="Lee D.-Y."/>
            <person name="Jeon J."/>
            <person name="Kim K.-T."/>
            <person name="Cheong K."/>
            <person name="Song H."/>
            <person name="Choi G."/>
            <person name="Ko J."/>
            <person name="Opiyo S.O."/>
            <person name="Zuo S."/>
            <person name="Madhav S."/>
            <person name="Lee Y.-H."/>
            <person name="Wang G.-L."/>
        </authorList>
    </citation>
    <scope>NUCLEOTIDE SEQUENCE</scope>
    <source>
        <strain evidence="2">AG1-IA B2</strain>
    </source>
</reference>
<evidence type="ECO:0000256" key="1">
    <source>
        <dbReference type="SAM" id="MobiDB-lite"/>
    </source>
</evidence>
<accession>A0A8H7I719</accession>
<evidence type="ECO:0000313" key="2">
    <source>
        <dbReference type="EMBL" id="KAF8752245.1"/>
    </source>
</evidence>
<dbReference type="AlphaFoldDB" id="A0A8H7I719"/>
<proteinExistence type="predicted"/>
<sequence>MDLDWNNAASKGNLHKASTGRSANSLLPVSGAHYLLELQNAALVIDNALCKERASHLPKGNKSGTSSTTPNRGANTGQQTTRPGRLSSNPNFVSKEEQNRCRAEGLCIKCRKAGHKFAECCTGWKATPKEEGTKKESTKIGNESGPKLGKD</sequence>
<dbReference type="EMBL" id="JACYCF010000016">
    <property type="protein sequence ID" value="KAF8752245.1"/>
    <property type="molecule type" value="Genomic_DNA"/>
</dbReference>
<name>A0A8H7I719_9AGAM</name>
<gene>
    <name evidence="2" type="ORF">RHS01_07840</name>
</gene>
<dbReference type="Proteomes" id="UP000614334">
    <property type="component" value="Unassembled WGS sequence"/>
</dbReference>
<feature type="compositionally biased region" description="Basic and acidic residues" evidence="1">
    <location>
        <begin position="128"/>
        <end position="138"/>
    </location>
</feature>
<evidence type="ECO:0008006" key="4">
    <source>
        <dbReference type="Google" id="ProtNLM"/>
    </source>
</evidence>
<feature type="compositionally biased region" description="Polar residues" evidence="1">
    <location>
        <begin position="62"/>
        <end position="92"/>
    </location>
</feature>
<comment type="caution">
    <text evidence="2">The sequence shown here is derived from an EMBL/GenBank/DDBJ whole genome shotgun (WGS) entry which is preliminary data.</text>
</comment>
<feature type="region of interest" description="Disordered" evidence="1">
    <location>
        <begin position="1"/>
        <end position="22"/>
    </location>
</feature>
<feature type="region of interest" description="Disordered" evidence="1">
    <location>
        <begin position="128"/>
        <end position="151"/>
    </location>
</feature>
<protein>
    <recommendedName>
        <fullName evidence="4">CCHC-type domain-containing protein</fullName>
    </recommendedName>
</protein>
<evidence type="ECO:0000313" key="3">
    <source>
        <dbReference type="Proteomes" id="UP000614334"/>
    </source>
</evidence>